<proteinExistence type="predicted"/>
<accession>A0A438M6E6</accession>
<dbReference type="OrthoDB" id="9805171at2"/>
<dbReference type="AlphaFoldDB" id="A0A438M6E6"/>
<dbReference type="PANTHER" id="PTHR42912">
    <property type="entry name" value="METHYLTRANSFERASE"/>
    <property type="match status" value="1"/>
</dbReference>
<dbReference type="GO" id="GO:0032259">
    <property type="term" value="P:methylation"/>
    <property type="evidence" value="ECO:0007669"/>
    <property type="project" value="UniProtKB-KW"/>
</dbReference>
<dbReference type="InterPro" id="IPR029063">
    <property type="entry name" value="SAM-dependent_MTases_sf"/>
</dbReference>
<dbReference type="InterPro" id="IPR050508">
    <property type="entry name" value="Methyltransf_Superfamily"/>
</dbReference>
<dbReference type="Gene3D" id="3.40.50.150">
    <property type="entry name" value="Vaccinia Virus protein VP39"/>
    <property type="match status" value="1"/>
</dbReference>
<keyword evidence="2" id="KW-0808">Transferase</keyword>
<dbReference type="InterPro" id="IPR041698">
    <property type="entry name" value="Methyltransf_25"/>
</dbReference>
<protein>
    <submittedName>
        <fullName evidence="2">Methyltransferase family protein</fullName>
    </submittedName>
</protein>
<reference evidence="2 3" key="1">
    <citation type="submission" date="2019-01" db="EMBL/GenBank/DDBJ databases">
        <title>Sequencing the genomes of 1000 actinobacteria strains.</title>
        <authorList>
            <person name="Klenk H.-P."/>
        </authorList>
    </citation>
    <scope>NUCLEOTIDE SEQUENCE [LARGE SCALE GENOMIC DNA]</scope>
    <source>
        <strain evidence="2 3">DSM 43925</strain>
    </source>
</reference>
<dbReference type="RefSeq" id="WP_127933534.1">
    <property type="nucleotide sequence ID" value="NZ_SAUN01000001.1"/>
</dbReference>
<dbReference type="Pfam" id="PF13649">
    <property type="entry name" value="Methyltransf_25"/>
    <property type="match status" value="1"/>
</dbReference>
<comment type="caution">
    <text evidence="2">The sequence shown here is derived from an EMBL/GenBank/DDBJ whole genome shotgun (WGS) entry which is preliminary data.</text>
</comment>
<name>A0A438M6E6_9ACTN</name>
<sequence>MWLSFFAVTESTYLHATRVAYDTVAADYAELLRDELDTKPFDRAMLAAFAELVQTPDAGEVADLGCGPGRITAHLQSLGVNAFGIDLSPQMVAVARRSHPDLRFEVGSMTALDLADEAVGGVVAWYSTVHTPPELLPTVFAEIHRVLAPGGHLLIAFKVGNERRHLDKGYGHELSLDVYWMPPEHIAELVSTAGLVLDAQLIREPDESERPRSGRQAFFLAHKPRAS</sequence>
<gene>
    <name evidence="2" type="ORF">EDD27_3770</name>
</gene>
<keyword evidence="2" id="KW-0489">Methyltransferase</keyword>
<dbReference type="EMBL" id="SAUN01000001">
    <property type="protein sequence ID" value="RVX41271.1"/>
    <property type="molecule type" value="Genomic_DNA"/>
</dbReference>
<dbReference type="GO" id="GO:0008168">
    <property type="term" value="F:methyltransferase activity"/>
    <property type="evidence" value="ECO:0007669"/>
    <property type="project" value="UniProtKB-KW"/>
</dbReference>
<feature type="domain" description="Methyltransferase" evidence="1">
    <location>
        <begin position="61"/>
        <end position="151"/>
    </location>
</feature>
<keyword evidence="3" id="KW-1185">Reference proteome</keyword>
<dbReference type="SUPFAM" id="SSF53335">
    <property type="entry name" value="S-adenosyl-L-methionine-dependent methyltransferases"/>
    <property type="match status" value="1"/>
</dbReference>
<evidence type="ECO:0000313" key="3">
    <source>
        <dbReference type="Proteomes" id="UP000284824"/>
    </source>
</evidence>
<organism evidence="2 3">
    <name type="scientific">Nonomuraea polychroma</name>
    <dbReference type="NCBI Taxonomy" id="46176"/>
    <lineage>
        <taxon>Bacteria</taxon>
        <taxon>Bacillati</taxon>
        <taxon>Actinomycetota</taxon>
        <taxon>Actinomycetes</taxon>
        <taxon>Streptosporangiales</taxon>
        <taxon>Streptosporangiaceae</taxon>
        <taxon>Nonomuraea</taxon>
    </lineage>
</organism>
<dbReference type="Proteomes" id="UP000284824">
    <property type="component" value="Unassembled WGS sequence"/>
</dbReference>
<dbReference type="PANTHER" id="PTHR42912:SF95">
    <property type="entry name" value="METHYLTRANSFERASE TYPE 11 DOMAIN-CONTAINING PROTEIN"/>
    <property type="match status" value="1"/>
</dbReference>
<evidence type="ECO:0000313" key="2">
    <source>
        <dbReference type="EMBL" id="RVX41271.1"/>
    </source>
</evidence>
<dbReference type="CDD" id="cd02440">
    <property type="entry name" value="AdoMet_MTases"/>
    <property type="match status" value="1"/>
</dbReference>
<evidence type="ECO:0000259" key="1">
    <source>
        <dbReference type="Pfam" id="PF13649"/>
    </source>
</evidence>